<evidence type="ECO:0000313" key="3">
    <source>
        <dbReference type="Proteomes" id="UP000199514"/>
    </source>
</evidence>
<reference evidence="2 3" key="1">
    <citation type="submission" date="2016-10" db="EMBL/GenBank/DDBJ databases">
        <authorList>
            <person name="de Groot N.N."/>
        </authorList>
    </citation>
    <scope>NUCLEOTIDE SEQUENCE [LARGE SCALE GENOMIC DNA]</scope>
    <source>
        <strain evidence="2 3">DSM 6793</strain>
    </source>
</reference>
<gene>
    <name evidence="2" type="ORF">SAMN05421780_102413</name>
</gene>
<evidence type="ECO:0000256" key="1">
    <source>
        <dbReference type="SAM" id="Phobius"/>
    </source>
</evidence>
<keyword evidence="1" id="KW-0472">Membrane</keyword>
<dbReference type="Proteomes" id="UP000199514">
    <property type="component" value="Unassembled WGS sequence"/>
</dbReference>
<protein>
    <submittedName>
        <fullName evidence="2">Uncharacterized protein</fullName>
    </submittedName>
</protein>
<organism evidence="2 3">
    <name type="scientific">Flexibacter flexilis DSM 6793</name>
    <dbReference type="NCBI Taxonomy" id="927664"/>
    <lineage>
        <taxon>Bacteria</taxon>
        <taxon>Pseudomonadati</taxon>
        <taxon>Bacteroidota</taxon>
        <taxon>Cytophagia</taxon>
        <taxon>Cytophagales</taxon>
        <taxon>Flexibacteraceae</taxon>
        <taxon>Flexibacter</taxon>
    </lineage>
</organism>
<keyword evidence="3" id="KW-1185">Reference proteome</keyword>
<sequence length="72" mass="8250">MKKLPLLSIVVFVFGIFMSLVYVGVGLFFVFSPKAAKLIAAPYHWVFAGLLMLYGLGRLFRSYQKYKENKLL</sequence>
<feature type="transmembrane region" description="Helical" evidence="1">
    <location>
        <begin position="43"/>
        <end position="60"/>
    </location>
</feature>
<proteinExistence type="predicted"/>
<name>A0A1I1G1S1_9BACT</name>
<feature type="transmembrane region" description="Helical" evidence="1">
    <location>
        <begin position="7"/>
        <end position="31"/>
    </location>
</feature>
<keyword evidence="1" id="KW-1133">Transmembrane helix</keyword>
<dbReference type="EMBL" id="FOLE01000002">
    <property type="protein sequence ID" value="SFC05485.1"/>
    <property type="molecule type" value="Genomic_DNA"/>
</dbReference>
<dbReference type="RefSeq" id="WP_091509138.1">
    <property type="nucleotide sequence ID" value="NZ_FOLE01000002.1"/>
</dbReference>
<dbReference type="AlphaFoldDB" id="A0A1I1G1S1"/>
<dbReference type="STRING" id="927664.SAMN05421780_102413"/>
<keyword evidence="1" id="KW-0812">Transmembrane</keyword>
<accession>A0A1I1G1S1</accession>
<evidence type="ECO:0000313" key="2">
    <source>
        <dbReference type="EMBL" id="SFC05485.1"/>
    </source>
</evidence>